<sequence precursor="true">MSVRLSFLGVVAIAMWMVSPPALAQFGGGGGMGGLGMGQMPTGFSYQLREPDSAVAQDARDAMDAAVELPTGELPLNELPDKIFEATGVPVLIDQRGLQIAEVEASATLNISRSEQPLRTILREALEPLNLQAIVEEEGLLVTIDPTALSRSGKPTSQWVNINDADARRLAKQLEQVTSLTFFDEPLDQVLRTIAADNQLTLILDVRALEDVGLAPDEPVTIDLKNVRLRTALTLMLDKADLAFINQGEFLRITTQEAAEEQLLTRIYWLDGIGTADSDRLVETLQTSVYPDSWEVLGGMSTIATLDMQHRKALIVSTTTEAHHQIETTLGVLRDNHFGSDARYDRVEIPAAGGLGGGGFGGGGGGMGGGGMGGGGGGMGGGGFF</sequence>
<gene>
    <name evidence="2" type="ORF">UC8_10950</name>
</gene>
<evidence type="ECO:0000313" key="2">
    <source>
        <dbReference type="EMBL" id="QEG39134.1"/>
    </source>
</evidence>
<dbReference type="AlphaFoldDB" id="A0A5B9QJN4"/>
<accession>A0A5B9QJN4</accession>
<feature type="signal peptide" evidence="1">
    <location>
        <begin position="1"/>
        <end position="24"/>
    </location>
</feature>
<dbReference type="RefSeq" id="WP_202908898.1">
    <property type="nucleotide sequence ID" value="NZ_CP042914.1"/>
</dbReference>
<keyword evidence="1" id="KW-0732">Signal</keyword>
<organism evidence="2 3">
    <name type="scientific">Roseimaritima ulvae</name>
    <dbReference type="NCBI Taxonomy" id="980254"/>
    <lineage>
        <taxon>Bacteria</taxon>
        <taxon>Pseudomonadati</taxon>
        <taxon>Planctomycetota</taxon>
        <taxon>Planctomycetia</taxon>
        <taxon>Pirellulales</taxon>
        <taxon>Pirellulaceae</taxon>
        <taxon>Roseimaritima</taxon>
    </lineage>
</organism>
<dbReference type="Proteomes" id="UP000325286">
    <property type="component" value="Chromosome"/>
</dbReference>
<dbReference type="KEGG" id="rul:UC8_10950"/>
<protein>
    <submittedName>
        <fullName evidence="2">Uncharacterized protein</fullName>
    </submittedName>
</protein>
<name>A0A5B9QJN4_9BACT</name>
<feature type="chain" id="PRO_5023147729" evidence="1">
    <location>
        <begin position="25"/>
        <end position="385"/>
    </location>
</feature>
<evidence type="ECO:0000256" key="1">
    <source>
        <dbReference type="SAM" id="SignalP"/>
    </source>
</evidence>
<reference evidence="2 3" key="1">
    <citation type="submission" date="2019-08" db="EMBL/GenBank/DDBJ databases">
        <title>Deep-cultivation of Planctomycetes and their phenomic and genomic characterization uncovers novel biology.</title>
        <authorList>
            <person name="Wiegand S."/>
            <person name="Jogler M."/>
            <person name="Boedeker C."/>
            <person name="Pinto D."/>
            <person name="Vollmers J."/>
            <person name="Rivas-Marin E."/>
            <person name="Kohn T."/>
            <person name="Peeters S.H."/>
            <person name="Heuer A."/>
            <person name="Rast P."/>
            <person name="Oberbeckmann S."/>
            <person name="Bunk B."/>
            <person name="Jeske O."/>
            <person name="Meyerdierks A."/>
            <person name="Storesund J.E."/>
            <person name="Kallscheuer N."/>
            <person name="Luecker S."/>
            <person name="Lage O.M."/>
            <person name="Pohl T."/>
            <person name="Merkel B.J."/>
            <person name="Hornburger P."/>
            <person name="Mueller R.-W."/>
            <person name="Bruemmer F."/>
            <person name="Labrenz M."/>
            <person name="Spormann A.M."/>
            <person name="Op den Camp H."/>
            <person name="Overmann J."/>
            <person name="Amann R."/>
            <person name="Jetten M.S.M."/>
            <person name="Mascher T."/>
            <person name="Medema M.H."/>
            <person name="Devos D.P."/>
            <person name="Kaster A.-K."/>
            <person name="Ovreas L."/>
            <person name="Rohde M."/>
            <person name="Galperin M.Y."/>
            <person name="Jogler C."/>
        </authorList>
    </citation>
    <scope>NUCLEOTIDE SEQUENCE [LARGE SCALE GENOMIC DNA]</scope>
    <source>
        <strain evidence="2 3">UC8</strain>
    </source>
</reference>
<dbReference type="EMBL" id="CP042914">
    <property type="protein sequence ID" value="QEG39134.1"/>
    <property type="molecule type" value="Genomic_DNA"/>
</dbReference>
<keyword evidence="3" id="KW-1185">Reference proteome</keyword>
<evidence type="ECO:0000313" key="3">
    <source>
        <dbReference type="Proteomes" id="UP000325286"/>
    </source>
</evidence>
<proteinExistence type="predicted"/>